<evidence type="ECO:0000313" key="1">
    <source>
        <dbReference type="EMBL" id="KPJ70323.1"/>
    </source>
</evidence>
<comment type="caution">
    <text evidence="1">The sequence shown here is derived from an EMBL/GenBank/DDBJ whole genome shotgun (WGS) entry which is preliminary data.</text>
</comment>
<sequence>MFFTNLDPKLKDNNPPTIMTIRKQRISLVLKDKGRSFMSRVEENFFFKINYTINKKISST</sequence>
<gene>
    <name evidence="1" type="ORF">AMJ44_00055</name>
</gene>
<accession>A0A0S7Y700</accession>
<dbReference type="AlphaFoldDB" id="A0A0S7Y700"/>
<organism evidence="1 2">
    <name type="scientific">candidate division WOR-1 bacterium DG_54_3</name>
    <dbReference type="NCBI Taxonomy" id="1703775"/>
    <lineage>
        <taxon>Bacteria</taxon>
        <taxon>Bacillati</taxon>
        <taxon>Saganbacteria</taxon>
    </lineage>
</organism>
<evidence type="ECO:0000313" key="2">
    <source>
        <dbReference type="Proteomes" id="UP000051861"/>
    </source>
</evidence>
<protein>
    <submittedName>
        <fullName evidence="1">Uncharacterized protein</fullName>
    </submittedName>
</protein>
<reference evidence="1 2" key="1">
    <citation type="journal article" date="2015" name="Microbiome">
        <title>Genomic resolution of linkages in carbon, nitrogen, and sulfur cycling among widespread estuary sediment bacteria.</title>
        <authorList>
            <person name="Baker B.J."/>
            <person name="Lazar C.S."/>
            <person name="Teske A.P."/>
            <person name="Dick G.J."/>
        </authorList>
    </citation>
    <scope>NUCLEOTIDE SEQUENCE [LARGE SCALE GENOMIC DNA]</scope>
    <source>
        <strain evidence="1">DG_54_3</strain>
    </source>
</reference>
<dbReference type="EMBL" id="LIZX01000001">
    <property type="protein sequence ID" value="KPJ70323.1"/>
    <property type="molecule type" value="Genomic_DNA"/>
</dbReference>
<dbReference type="Proteomes" id="UP000051861">
    <property type="component" value="Unassembled WGS sequence"/>
</dbReference>
<proteinExistence type="predicted"/>
<name>A0A0S7Y700_UNCSA</name>